<dbReference type="PANTHER" id="PTHR30239:SF0">
    <property type="entry name" value="ACETOLACTATE SYNTHASE SMALL SUBUNIT 1, CHLOROPLASTIC"/>
    <property type="match status" value="1"/>
</dbReference>
<comment type="pathway">
    <text evidence="2 8">Amino-acid biosynthesis; L-valine biosynthesis; L-valine from pyruvate: step 1/4.</text>
</comment>
<dbReference type="EC" id="2.2.1.6" evidence="8"/>
<keyword evidence="8 10" id="KW-0808">Transferase</keyword>
<sequence>MENLHTLSVLVDNRPGVLARVSGLFARRNFNIKSLTVGETENQRISRMTIIVDADQVPLEQVTKQLNKLINVIKVVEMGPRESIERRLLLLKVNADQSCRTAVLQIVDLFRAHVVDVQTETVVVESIGSRDKLEALLAALEPYGVRELAQSGAVVIGRGPKSITDQIKEKY</sequence>
<dbReference type="Gene3D" id="3.30.70.1150">
    <property type="entry name" value="ACT-like. Chain A, domain 2"/>
    <property type="match status" value="1"/>
</dbReference>
<dbReference type="RefSeq" id="WP_350257729.1">
    <property type="nucleotide sequence ID" value="NZ_CP138335.1"/>
</dbReference>
<dbReference type="NCBIfam" id="TIGR00119">
    <property type="entry name" value="acolac_sm"/>
    <property type="match status" value="1"/>
</dbReference>
<dbReference type="InterPro" id="IPR019455">
    <property type="entry name" value="Acetolactate_synth_ssu_C"/>
</dbReference>
<evidence type="ECO:0000256" key="1">
    <source>
        <dbReference type="ARBA" id="ARBA00004974"/>
    </source>
</evidence>
<name>A0AAU7V6B1_9ACTO</name>
<evidence type="ECO:0000256" key="8">
    <source>
        <dbReference type="RuleBase" id="RU368092"/>
    </source>
</evidence>
<dbReference type="EMBL" id="CP138335">
    <property type="protein sequence ID" value="XBW07524.1"/>
    <property type="molecule type" value="Genomic_DNA"/>
</dbReference>
<comment type="pathway">
    <text evidence="1 8">Amino-acid biosynthesis; L-isoleucine biosynthesis; L-isoleucine from 2-oxobutanoate: step 1/4.</text>
</comment>
<dbReference type="NCBIfam" id="NF008864">
    <property type="entry name" value="PRK11895.1"/>
    <property type="match status" value="1"/>
</dbReference>
<organism evidence="10">
    <name type="scientific">Scrofimicrobium appendicitidis</name>
    <dbReference type="NCBI Taxonomy" id="3079930"/>
    <lineage>
        <taxon>Bacteria</taxon>
        <taxon>Bacillati</taxon>
        <taxon>Actinomycetota</taxon>
        <taxon>Actinomycetes</taxon>
        <taxon>Actinomycetales</taxon>
        <taxon>Actinomycetaceae</taxon>
        <taxon>Scrofimicrobium</taxon>
    </lineage>
</organism>
<dbReference type="InterPro" id="IPR002912">
    <property type="entry name" value="ACT_dom"/>
</dbReference>
<dbReference type="GO" id="GO:0005829">
    <property type="term" value="C:cytosol"/>
    <property type="evidence" value="ECO:0007669"/>
    <property type="project" value="TreeGrafter"/>
</dbReference>
<evidence type="ECO:0000259" key="9">
    <source>
        <dbReference type="PROSITE" id="PS51671"/>
    </source>
</evidence>
<gene>
    <name evidence="10" type="primary">ilvN</name>
    <name evidence="10" type="ORF">SAC06_07705</name>
</gene>
<evidence type="ECO:0000313" key="10">
    <source>
        <dbReference type="EMBL" id="XBW07524.1"/>
    </source>
</evidence>
<evidence type="ECO:0000256" key="5">
    <source>
        <dbReference type="ARBA" id="ARBA00022605"/>
    </source>
</evidence>
<dbReference type="AlphaFoldDB" id="A0AAU7V6B1"/>
<dbReference type="Pfam" id="PF22629">
    <property type="entry name" value="ACT_AHAS_ss"/>
    <property type="match status" value="1"/>
</dbReference>
<dbReference type="FunFam" id="3.30.70.260:FF:000001">
    <property type="entry name" value="Acetolactate synthase, small subunit"/>
    <property type="match status" value="1"/>
</dbReference>
<dbReference type="Gene3D" id="3.30.70.260">
    <property type="match status" value="1"/>
</dbReference>
<comment type="catalytic activity">
    <reaction evidence="7 8">
        <text>2 pyruvate + H(+) = (2S)-2-acetolactate + CO2</text>
        <dbReference type="Rhea" id="RHEA:25249"/>
        <dbReference type="ChEBI" id="CHEBI:15361"/>
        <dbReference type="ChEBI" id="CHEBI:15378"/>
        <dbReference type="ChEBI" id="CHEBI:16526"/>
        <dbReference type="ChEBI" id="CHEBI:58476"/>
        <dbReference type="EC" id="2.2.1.6"/>
    </reaction>
</comment>
<keyword evidence="6 8" id="KW-0100">Branched-chain amino acid biosynthesis</keyword>
<dbReference type="InterPro" id="IPR054480">
    <property type="entry name" value="AHAS_small-like_ACT"/>
</dbReference>
<evidence type="ECO:0000256" key="4">
    <source>
        <dbReference type="ARBA" id="ARBA00011744"/>
    </source>
</evidence>
<dbReference type="GO" id="GO:0009099">
    <property type="term" value="P:L-valine biosynthetic process"/>
    <property type="evidence" value="ECO:0007669"/>
    <property type="project" value="UniProtKB-UniRule"/>
</dbReference>
<dbReference type="PANTHER" id="PTHR30239">
    <property type="entry name" value="ACETOLACTATE SYNTHASE SMALL SUBUNIT"/>
    <property type="match status" value="1"/>
</dbReference>
<protein>
    <recommendedName>
        <fullName evidence="8">Acetolactate synthase small subunit</fullName>
        <shortName evidence="8">AHAS</shortName>
        <shortName evidence="8">ALS</shortName>
        <ecNumber evidence="8">2.2.1.6</ecNumber>
    </recommendedName>
    <alternativeName>
        <fullName evidence="8">Acetohydroxy-acid synthase small subunit</fullName>
    </alternativeName>
</protein>
<dbReference type="GO" id="GO:0003984">
    <property type="term" value="F:acetolactate synthase activity"/>
    <property type="evidence" value="ECO:0007669"/>
    <property type="project" value="UniProtKB-UniRule"/>
</dbReference>
<dbReference type="GO" id="GO:0009097">
    <property type="term" value="P:isoleucine biosynthetic process"/>
    <property type="evidence" value="ECO:0007669"/>
    <property type="project" value="UniProtKB-UniRule"/>
</dbReference>
<evidence type="ECO:0000256" key="2">
    <source>
        <dbReference type="ARBA" id="ARBA00005025"/>
    </source>
</evidence>
<comment type="subunit">
    <text evidence="4 8">Dimer of large and small chains.</text>
</comment>
<reference evidence="10" key="1">
    <citation type="submission" date="2023-11" db="EMBL/GenBank/DDBJ databases">
        <title>Scrofimicrobium hongkongense sp. nov., isolated from a patient with peritonitis.</title>
        <authorList>
            <person name="Lao H.Y."/>
            <person name="Wong A.Y.P."/>
            <person name="Ng T.L."/>
            <person name="Wong R.Y.L."/>
            <person name="Yau M.C.Y."/>
            <person name="Lam J.Y.W."/>
            <person name="Siu G.K.H."/>
        </authorList>
    </citation>
    <scope>NUCLEOTIDE SEQUENCE</scope>
    <source>
        <strain evidence="10">R131</strain>
    </source>
</reference>
<dbReference type="GO" id="GO:1990610">
    <property type="term" value="F:acetolactate synthase regulator activity"/>
    <property type="evidence" value="ECO:0007669"/>
    <property type="project" value="UniProtKB-UniRule"/>
</dbReference>
<dbReference type="InterPro" id="IPR045865">
    <property type="entry name" value="ACT-like_dom_sf"/>
</dbReference>
<feature type="domain" description="ACT" evidence="9">
    <location>
        <begin position="6"/>
        <end position="80"/>
    </location>
</feature>
<evidence type="ECO:0000256" key="6">
    <source>
        <dbReference type="ARBA" id="ARBA00023304"/>
    </source>
</evidence>
<dbReference type="InterPro" id="IPR004789">
    <property type="entry name" value="Acetalactate_synth_ssu"/>
</dbReference>
<dbReference type="PROSITE" id="PS51671">
    <property type="entry name" value="ACT"/>
    <property type="match status" value="1"/>
</dbReference>
<dbReference type="SUPFAM" id="SSF55021">
    <property type="entry name" value="ACT-like"/>
    <property type="match status" value="2"/>
</dbReference>
<evidence type="ECO:0000256" key="3">
    <source>
        <dbReference type="ARBA" id="ARBA00006341"/>
    </source>
</evidence>
<proteinExistence type="inferred from homology"/>
<dbReference type="CDD" id="cd04878">
    <property type="entry name" value="ACT_AHAS"/>
    <property type="match status" value="1"/>
</dbReference>
<dbReference type="KEGG" id="sapp:SAC06_07705"/>
<keyword evidence="5 8" id="KW-0028">Amino-acid biosynthesis</keyword>
<evidence type="ECO:0000256" key="7">
    <source>
        <dbReference type="ARBA" id="ARBA00048670"/>
    </source>
</evidence>
<comment type="function">
    <text evidence="8">Catalyzes the conversion of 2 pyruvate molecules into acetolactate in the first common step of the biosynthetic pathway of the branched-amino acids such as leucine, isoleucine, and valine.</text>
</comment>
<comment type="similarity">
    <text evidence="3 8">Belongs to the acetolactate synthase small subunit family.</text>
</comment>
<dbReference type="InterPro" id="IPR039557">
    <property type="entry name" value="AHAS_ACT"/>
</dbReference>
<dbReference type="InterPro" id="IPR027271">
    <property type="entry name" value="Acetolactate_synth/TF_NikR_C"/>
</dbReference>
<accession>A0AAU7V6B1</accession>
<dbReference type="Pfam" id="PF10369">
    <property type="entry name" value="ALS_ss_C"/>
    <property type="match status" value="1"/>
</dbReference>